<dbReference type="Pfam" id="PF00289">
    <property type="entry name" value="Biotin_carb_N"/>
    <property type="match status" value="1"/>
</dbReference>
<evidence type="ECO:0000259" key="6">
    <source>
        <dbReference type="PROSITE" id="PS50975"/>
    </source>
</evidence>
<evidence type="ECO:0000256" key="1">
    <source>
        <dbReference type="ARBA" id="ARBA00022598"/>
    </source>
</evidence>
<evidence type="ECO:0000259" key="7">
    <source>
        <dbReference type="PROSITE" id="PS50979"/>
    </source>
</evidence>
<dbReference type="PROSITE" id="PS50975">
    <property type="entry name" value="ATP_GRASP"/>
    <property type="match status" value="1"/>
</dbReference>
<dbReference type="PANTHER" id="PTHR48095:SF4">
    <property type="entry name" value="BIOTIN CARBOXYL CARRIER PROTEIN OF ACETYL-COA CARBOXYLASE"/>
    <property type="match status" value="1"/>
</dbReference>
<evidence type="ECO:0000256" key="5">
    <source>
        <dbReference type="SAM" id="MobiDB-lite"/>
    </source>
</evidence>
<dbReference type="SUPFAM" id="SSF52440">
    <property type="entry name" value="PreATP-grasp domain"/>
    <property type="match status" value="1"/>
</dbReference>
<feature type="domain" description="Biotin carboxylation" evidence="7">
    <location>
        <begin position="1"/>
        <end position="445"/>
    </location>
</feature>
<dbReference type="SUPFAM" id="SSF56059">
    <property type="entry name" value="Glutathione synthetase ATP-binding domain-like"/>
    <property type="match status" value="1"/>
</dbReference>
<dbReference type="RefSeq" id="WP_053787799.1">
    <property type="nucleotide sequence ID" value="NZ_CP165727.1"/>
</dbReference>
<sequence>MKRVLIANRGAIAARAVDTFRTLGWSPIAVVALSDPQRLHTLAADGCEYLEGTGLAETYDHVGRIVEAARRCGADAVYPGYGALAEDPELPRQLAAAGIAFIGPTAEVLAAARDKDHAVATADRLGLPVLPHATGHRQIAALVKEIGLPVILKPVTGCGGLGVRIVQTEAEAERALALIARDEDDGRDGGSGGHAAAAGGEGTDWYAERYVEQGRVVGVTVAVDDAGTVHPLGERESLLVDGSMKLLEASPVEGVAPELLERMRRDTARLVTGMGLRGVATVEFIVGARGHYFLEVNGRLPLAYRMCEAQTGLDVVALQMELAQGAVPAPGRIRVDRDTHCLEARLFIEPAADGAPGRITALELAPEPGVTYNCALDVRRPVLLDNIVTQVLACGDSRGATAGAVLRAVGGSGVSGVAHCAEEIAVWLRGSGLVPERLGSQALGV</sequence>
<evidence type="ECO:0000256" key="4">
    <source>
        <dbReference type="PROSITE-ProRule" id="PRU00409"/>
    </source>
</evidence>
<dbReference type="InterPro" id="IPR016185">
    <property type="entry name" value="PreATP-grasp_dom_sf"/>
</dbReference>
<evidence type="ECO:0000256" key="2">
    <source>
        <dbReference type="ARBA" id="ARBA00022741"/>
    </source>
</evidence>
<keyword evidence="2 4" id="KW-0547">Nucleotide-binding</keyword>
<feature type="region of interest" description="Disordered" evidence="5">
    <location>
        <begin position="181"/>
        <end position="200"/>
    </location>
</feature>
<dbReference type="GO" id="GO:0005524">
    <property type="term" value="F:ATP binding"/>
    <property type="evidence" value="ECO:0007669"/>
    <property type="project" value="UniProtKB-UniRule"/>
</dbReference>
<evidence type="ECO:0000256" key="3">
    <source>
        <dbReference type="ARBA" id="ARBA00022840"/>
    </source>
</evidence>
<dbReference type="EMBL" id="CP165727">
    <property type="protein sequence ID" value="XDV64908.1"/>
    <property type="molecule type" value="Genomic_DNA"/>
</dbReference>
<gene>
    <name evidence="8" type="ORF">AB5J51_19155</name>
</gene>
<dbReference type="GO" id="GO:0046872">
    <property type="term" value="F:metal ion binding"/>
    <property type="evidence" value="ECO:0007669"/>
    <property type="project" value="InterPro"/>
</dbReference>
<dbReference type="InterPro" id="IPR051602">
    <property type="entry name" value="ACC_Biotin_Carboxylase"/>
</dbReference>
<dbReference type="InterPro" id="IPR005481">
    <property type="entry name" value="BC-like_N"/>
</dbReference>
<dbReference type="Gene3D" id="3.30.470.20">
    <property type="entry name" value="ATP-grasp fold, B domain"/>
    <property type="match status" value="1"/>
</dbReference>
<keyword evidence="3 4" id="KW-0067">ATP-binding</keyword>
<dbReference type="PROSITE" id="PS50979">
    <property type="entry name" value="BC"/>
    <property type="match status" value="1"/>
</dbReference>
<dbReference type="InterPro" id="IPR011761">
    <property type="entry name" value="ATP-grasp"/>
</dbReference>
<protein>
    <submittedName>
        <fullName evidence="8">Biotin carboxylase N-terminal domain-containing protein</fullName>
    </submittedName>
</protein>
<dbReference type="PANTHER" id="PTHR48095">
    <property type="entry name" value="PYRUVATE CARBOXYLASE SUBUNIT A"/>
    <property type="match status" value="1"/>
</dbReference>
<dbReference type="AlphaFoldDB" id="A0AB39Y4H2"/>
<proteinExistence type="predicted"/>
<dbReference type="InterPro" id="IPR005479">
    <property type="entry name" value="CPAse_ATP-bd"/>
</dbReference>
<accession>A0AB39Y4H2</accession>
<dbReference type="InterPro" id="IPR011764">
    <property type="entry name" value="Biotin_carboxylation_dom"/>
</dbReference>
<keyword evidence="1" id="KW-0436">Ligase</keyword>
<dbReference type="GO" id="GO:0016874">
    <property type="term" value="F:ligase activity"/>
    <property type="evidence" value="ECO:0007669"/>
    <property type="project" value="UniProtKB-KW"/>
</dbReference>
<organism evidence="8">
    <name type="scientific">Streptomyces sp. R33</name>
    <dbReference type="NCBI Taxonomy" id="3238629"/>
    <lineage>
        <taxon>Bacteria</taxon>
        <taxon>Bacillati</taxon>
        <taxon>Actinomycetota</taxon>
        <taxon>Actinomycetes</taxon>
        <taxon>Kitasatosporales</taxon>
        <taxon>Streptomycetaceae</taxon>
        <taxon>Streptomyces</taxon>
    </lineage>
</organism>
<dbReference type="Pfam" id="PF02786">
    <property type="entry name" value="CPSase_L_D2"/>
    <property type="match status" value="1"/>
</dbReference>
<evidence type="ECO:0000313" key="8">
    <source>
        <dbReference type="EMBL" id="XDV64908.1"/>
    </source>
</evidence>
<name>A0AB39Y4H2_9ACTN</name>
<reference evidence="8" key="1">
    <citation type="submission" date="2024-08" db="EMBL/GenBank/DDBJ databases">
        <authorList>
            <person name="Yu S.T."/>
        </authorList>
    </citation>
    <scope>NUCLEOTIDE SEQUENCE</scope>
    <source>
        <strain evidence="8">R33</strain>
    </source>
</reference>
<feature type="domain" description="ATP-grasp" evidence="6">
    <location>
        <begin position="119"/>
        <end position="324"/>
    </location>
</feature>